<organism evidence="1 2">
    <name type="scientific">Streptomyces dengpaensis</name>
    <dbReference type="NCBI Taxonomy" id="2049881"/>
    <lineage>
        <taxon>Bacteria</taxon>
        <taxon>Bacillati</taxon>
        <taxon>Actinomycetota</taxon>
        <taxon>Actinomycetes</taxon>
        <taxon>Kitasatosporales</taxon>
        <taxon>Streptomycetaceae</taxon>
        <taxon>Streptomyces</taxon>
    </lineage>
</organism>
<gene>
    <name evidence="1" type="ORF">C4B68_01470</name>
</gene>
<proteinExistence type="predicted"/>
<evidence type="ECO:0000313" key="2">
    <source>
        <dbReference type="Proteomes" id="UP000238413"/>
    </source>
</evidence>
<accession>A0ABM6SK42</accession>
<evidence type="ECO:0000313" key="1">
    <source>
        <dbReference type="EMBL" id="AVH54706.1"/>
    </source>
</evidence>
<dbReference type="EMBL" id="CP026652">
    <property type="protein sequence ID" value="AVH54706.1"/>
    <property type="molecule type" value="Genomic_DNA"/>
</dbReference>
<reference evidence="1 2" key="1">
    <citation type="submission" date="2018-02" db="EMBL/GenBank/DDBJ databases">
        <title>Complete genome sequence of Streptomyces dengpaensis, the producer of angucyclines.</title>
        <authorList>
            <person name="Yumei L."/>
        </authorList>
    </citation>
    <scope>NUCLEOTIDE SEQUENCE [LARGE SCALE GENOMIC DNA]</scope>
    <source>
        <strain evidence="1 2">XZHG99</strain>
    </source>
</reference>
<name>A0ABM6SK42_9ACTN</name>
<sequence>MEPYKETIGAWLLADLDAPRPQRHSVRRIVARIEEEFGEAIPYPTVRDFVAARRKEIAAQAGAPMEAFVTRHNALGADAEVDFGDVYVDIAGRRTRCYLFAFRQACSDKAMHRISWSCGQ</sequence>
<protein>
    <submittedName>
        <fullName evidence="1">Uncharacterized protein</fullName>
    </submittedName>
</protein>
<keyword evidence="2" id="KW-1185">Reference proteome</keyword>
<dbReference type="RefSeq" id="WP_099505840.1">
    <property type="nucleotide sequence ID" value="NZ_CP026652.1"/>
</dbReference>
<dbReference type="Proteomes" id="UP000238413">
    <property type="component" value="Chromosome"/>
</dbReference>